<evidence type="ECO:0000259" key="2">
    <source>
        <dbReference type="SMART" id="SM00852"/>
    </source>
</evidence>
<dbReference type="InterPro" id="IPR008136">
    <property type="entry name" value="CinA_C"/>
</dbReference>
<dbReference type="eggNOG" id="COG1058">
    <property type="taxonomic scope" value="Bacteria"/>
</dbReference>
<dbReference type="InterPro" id="IPR036653">
    <property type="entry name" value="CinA-like_C"/>
</dbReference>
<reference evidence="3 4" key="1">
    <citation type="journal article" date="2008" name="Biol. Direct">
        <title>Complete genome sequence of the extremely acidophilic methanotroph isolate V4, Methylacidiphilum infernorum, a representative of the bacterial phylum Verrucomicrobia.</title>
        <authorList>
            <person name="Hou S."/>
            <person name="Makarova K.S."/>
            <person name="Saw J.H."/>
            <person name="Senin P."/>
            <person name="Ly B.V."/>
            <person name="Zhou Z."/>
            <person name="Ren Y."/>
            <person name="Wang J."/>
            <person name="Galperin M.Y."/>
            <person name="Omelchenko M.V."/>
            <person name="Wolf Y.I."/>
            <person name="Yutin N."/>
            <person name="Koonin E.V."/>
            <person name="Stott M.B."/>
            <person name="Mountain B.W."/>
            <person name="Crowe M.A."/>
            <person name="Smirnova A.V."/>
            <person name="Dunfield P.F."/>
            <person name="Feng L."/>
            <person name="Wang L."/>
            <person name="Alam M."/>
        </authorList>
    </citation>
    <scope>NUCLEOTIDE SEQUENCE [LARGE SCALE GENOMIC DNA]</scope>
    <source>
        <strain evidence="4">Isolate V4</strain>
    </source>
</reference>
<dbReference type="Pfam" id="PF00994">
    <property type="entry name" value="MoCF_biosynth"/>
    <property type="match status" value="1"/>
</dbReference>
<dbReference type="SMART" id="SM00852">
    <property type="entry name" value="MoCF_biosynth"/>
    <property type="match status" value="1"/>
</dbReference>
<name>B3DWA9_METI4</name>
<dbReference type="Gene3D" id="3.90.950.20">
    <property type="entry name" value="CinA-like"/>
    <property type="match status" value="1"/>
</dbReference>
<dbReference type="Gene3D" id="3.40.980.10">
    <property type="entry name" value="MoaB/Mog-like domain"/>
    <property type="match status" value="1"/>
</dbReference>
<dbReference type="STRING" id="481448.Minf_1558"/>
<dbReference type="KEGG" id="min:Minf_1558"/>
<dbReference type="PIRSF" id="PIRSF006728">
    <property type="entry name" value="CinA"/>
    <property type="match status" value="1"/>
</dbReference>
<gene>
    <name evidence="3" type="primary">cinA</name>
    <name evidence="3" type="ordered locus">Minf_1558</name>
</gene>
<dbReference type="InterPro" id="IPR001453">
    <property type="entry name" value="MoaB/Mog_dom"/>
</dbReference>
<dbReference type="NCBIfam" id="TIGR00199">
    <property type="entry name" value="PncC_domain"/>
    <property type="match status" value="1"/>
</dbReference>
<proteinExistence type="inferred from homology"/>
<dbReference type="AlphaFoldDB" id="B3DWA9"/>
<dbReference type="InterPro" id="IPR036425">
    <property type="entry name" value="MoaB/Mog-like_dom_sf"/>
</dbReference>
<dbReference type="CDD" id="cd00885">
    <property type="entry name" value="cinA"/>
    <property type="match status" value="1"/>
</dbReference>
<dbReference type="eggNOG" id="COG1546">
    <property type="taxonomic scope" value="Bacteria"/>
</dbReference>
<evidence type="ECO:0000313" key="4">
    <source>
        <dbReference type="Proteomes" id="UP000009149"/>
    </source>
</evidence>
<dbReference type="Proteomes" id="UP000009149">
    <property type="component" value="Chromosome"/>
</dbReference>
<dbReference type="PANTHER" id="PTHR13939">
    <property type="entry name" value="NICOTINAMIDE-NUCLEOTIDE AMIDOHYDROLASE PNCC"/>
    <property type="match status" value="1"/>
</dbReference>
<dbReference type="NCBIfam" id="TIGR00200">
    <property type="entry name" value="cinA_nterm"/>
    <property type="match status" value="1"/>
</dbReference>
<dbReference type="SUPFAM" id="SSF53218">
    <property type="entry name" value="Molybdenum cofactor biosynthesis proteins"/>
    <property type="match status" value="1"/>
</dbReference>
<accession>B3DWA9</accession>
<dbReference type="InterPro" id="IPR008135">
    <property type="entry name" value="Competence-induced_CinA"/>
</dbReference>
<organism evidence="3 4">
    <name type="scientific">Methylacidiphilum infernorum (isolate V4)</name>
    <name type="common">Methylokorus infernorum (strain V4)</name>
    <dbReference type="NCBI Taxonomy" id="481448"/>
    <lineage>
        <taxon>Bacteria</taxon>
        <taxon>Pseudomonadati</taxon>
        <taxon>Verrucomicrobiota</taxon>
        <taxon>Methylacidiphilae</taxon>
        <taxon>Methylacidiphilales</taxon>
        <taxon>Methylacidiphilaceae</taxon>
        <taxon>Methylacidiphilum (ex Ratnadevi et al. 2023)</taxon>
    </lineage>
</organism>
<evidence type="ECO:0000313" key="3">
    <source>
        <dbReference type="EMBL" id="ACD83612.1"/>
    </source>
</evidence>
<dbReference type="SUPFAM" id="SSF142433">
    <property type="entry name" value="CinA-like"/>
    <property type="match status" value="1"/>
</dbReference>
<dbReference type="HAMAP" id="MF_00226_B">
    <property type="entry name" value="CinA_B"/>
    <property type="match status" value="1"/>
</dbReference>
<dbReference type="EMBL" id="CP000975">
    <property type="protein sequence ID" value="ACD83612.1"/>
    <property type="molecule type" value="Genomic_DNA"/>
</dbReference>
<sequence length="419" mass="45998">MSWIGSFMRVELINTGTEIIRGDRSNTHLPFLAHELFFLGEKFTLQIAAADSKDLVEIIRRSFYRSALTIVTGGLGPTSDDVTKEAVSEALGIPLIGNQELSRKIKSFYDAAGITVPDWAIQKQSLCLENALLLDNEYGSACGSIIEKGGRFLIMLPGPPHELEPMWKKHVVPWWRSRFDLKKAYRLIGKVVGIAESLIQEKVEEKLKKIGVDEIGYCESPGEVSIRLSFQEQEKATKIMQLLTETFGSDLYALEDKELEEVVIENAVAKKLKIATAESCTGGLISNRLTNVPGSSAAFTYGWVTYSNEAKVSQLKVNKSLLDSVGAVSKEVAEAMAQGALETSGADIALAVTGIAGPQGGSPEKPVGLVWIAISRKGMVPVAYKRFFPSDRITFKRLVSQFGIDLLRRIILDKDLPKC</sequence>
<dbReference type="InterPro" id="IPR050101">
    <property type="entry name" value="CinA"/>
</dbReference>
<evidence type="ECO:0000256" key="1">
    <source>
        <dbReference type="HAMAP-Rule" id="MF_00226"/>
    </source>
</evidence>
<protein>
    <recommendedName>
        <fullName evidence="1">CinA-like protein</fullName>
    </recommendedName>
</protein>
<dbReference type="HOGENOM" id="CLU_030805_9_3_0"/>
<comment type="similarity">
    <text evidence="1">Belongs to the CinA family.</text>
</comment>
<dbReference type="PANTHER" id="PTHR13939:SF0">
    <property type="entry name" value="NMN AMIDOHYDROLASE-LIKE PROTEIN YFAY"/>
    <property type="match status" value="1"/>
</dbReference>
<feature type="domain" description="MoaB/Mog" evidence="2">
    <location>
        <begin position="11"/>
        <end position="178"/>
    </location>
</feature>
<dbReference type="Pfam" id="PF02464">
    <property type="entry name" value="CinA"/>
    <property type="match status" value="1"/>
</dbReference>